<dbReference type="WBParaSite" id="JU765_v2.g1043.t1">
    <property type="protein sequence ID" value="JU765_v2.g1043.t1"/>
    <property type="gene ID" value="JU765_v2.g1043"/>
</dbReference>
<dbReference type="Proteomes" id="UP000887576">
    <property type="component" value="Unplaced"/>
</dbReference>
<sequence>MLKFRFHQRSFFIFIAIIFLVYLVHSFYYQTNLEYDPEYLTPIVVTNTEDFAIPDNVVPLVPKIVVLNSDPRQVNQGAPKKDNPDASCKIPKLDKDNPEVLASYGQPKELPCGNYPENWLFIDKNGQIQATEYGRTVIGQEEIICKGQYFSRINDNKIQTIPIPEPVKVGFPVVDGDFLVLDCSAKEKRWKHLFMTVSPKKEVIERANTAKK</sequence>
<organism evidence="1 2">
    <name type="scientific">Panagrolaimus sp. JU765</name>
    <dbReference type="NCBI Taxonomy" id="591449"/>
    <lineage>
        <taxon>Eukaryota</taxon>
        <taxon>Metazoa</taxon>
        <taxon>Ecdysozoa</taxon>
        <taxon>Nematoda</taxon>
        <taxon>Chromadorea</taxon>
        <taxon>Rhabditida</taxon>
        <taxon>Tylenchina</taxon>
        <taxon>Panagrolaimomorpha</taxon>
        <taxon>Panagrolaimoidea</taxon>
        <taxon>Panagrolaimidae</taxon>
        <taxon>Panagrolaimus</taxon>
    </lineage>
</organism>
<protein>
    <submittedName>
        <fullName evidence="2">Uncharacterized protein</fullName>
    </submittedName>
</protein>
<evidence type="ECO:0000313" key="2">
    <source>
        <dbReference type="WBParaSite" id="JU765_v2.g1043.t1"/>
    </source>
</evidence>
<evidence type="ECO:0000313" key="1">
    <source>
        <dbReference type="Proteomes" id="UP000887576"/>
    </source>
</evidence>
<accession>A0AC34PW25</accession>
<reference evidence="2" key="1">
    <citation type="submission" date="2022-11" db="UniProtKB">
        <authorList>
            <consortium name="WormBaseParasite"/>
        </authorList>
    </citation>
    <scope>IDENTIFICATION</scope>
</reference>
<name>A0AC34PW25_9BILA</name>
<proteinExistence type="predicted"/>